<evidence type="ECO:0000256" key="10">
    <source>
        <dbReference type="ARBA" id="ARBA00022909"/>
    </source>
</evidence>
<keyword evidence="7" id="KW-0808">Transferase</keyword>
<dbReference type="CDD" id="cd00739">
    <property type="entry name" value="DHPS"/>
    <property type="match status" value="1"/>
</dbReference>
<dbReference type="GO" id="GO:0005829">
    <property type="term" value="C:cytosol"/>
    <property type="evidence" value="ECO:0007669"/>
    <property type="project" value="TreeGrafter"/>
</dbReference>
<dbReference type="InterPro" id="IPR045031">
    <property type="entry name" value="DHP_synth-like"/>
</dbReference>
<protein>
    <recommendedName>
        <fullName evidence="6">Dihydropteroate synthase</fullName>
        <ecNumber evidence="5">2.5.1.15</ecNumber>
    </recommendedName>
    <alternativeName>
        <fullName evidence="11">Dihydropteroate pyrophosphorylase</fullName>
    </alternativeName>
</protein>
<dbReference type="InterPro" id="IPR006390">
    <property type="entry name" value="DHP_synth_dom"/>
</dbReference>
<comment type="function">
    <text evidence="12">Catalyzes the condensation of para-aminobenzoate (pABA) with 6-hydroxymethyl-7,8-dihydropterin diphosphate (DHPt-PP) to form 7,8-dihydropteroate (H2Pte), the immediate precursor of folate derivatives.</text>
</comment>
<dbReference type="InterPro" id="IPR011005">
    <property type="entry name" value="Dihydropteroate_synth-like_sf"/>
</dbReference>
<evidence type="ECO:0000256" key="1">
    <source>
        <dbReference type="ARBA" id="ARBA00000012"/>
    </source>
</evidence>
<sequence length="415" mass="45475">MRKISFMLEPCLPEEERFMSWHDEIEVITVADAATAARLMQEVGADAGGIDLMLPKACFYCLKLKEVPARAANILKQEILARGGEAAMAAGVAGWSVDKTDVLIFATRRQLELLVAKLPVQGFGLDKLAAGIKTALTNWERNDVREIGCPRGPLVLGKRTLVMGIVNVTPDSFSDGGQFYDPGAAVEHAHQLVAEGADIIDVGGESTRPGHEPVSAAEEWRRLEPVLTRLTREIKVPISVDTYKASTARRALEMGIDIINDIWGFRADPEMARVCGQYQAAVVLMHNQEGTSYKDLMFDILTFLRQSIQLAEDNGVPPEKIIVDPGIGFGKDLDQNLEVMGRLEEFKVLGKPVLLGTSRKSMIGRTLDLPVDQRLEGTAATVALGIARGVDIVRVHDVRAMVRVARMTDAIVRRK</sequence>
<dbReference type="Pfam" id="PF00809">
    <property type="entry name" value="Pterin_bind"/>
    <property type="match status" value="1"/>
</dbReference>
<gene>
    <name evidence="14" type="ORF">MTY_1215</name>
</gene>
<dbReference type="PROSITE" id="PS00793">
    <property type="entry name" value="DHPS_2"/>
    <property type="match status" value="1"/>
</dbReference>
<dbReference type="GO" id="GO:0046872">
    <property type="term" value="F:metal ion binding"/>
    <property type="evidence" value="ECO:0007669"/>
    <property type="project" value="UniProtKB-KW"/>
</dbReference>
<dbReference type="FunFam" id="3.20.20.20:FF:000006">
    <property type="entry name" value="Dihydropteroate synthase"/>
    <property type="match status" value="1"/>
</dbReference>
<dbReference type="SUPFAM" id="SSF51717">
    <property type="entry name" value="Dihydropteroate synthetase-like"/>
    <property type="match status" value="1"/>
</dbReference>
<dbReference type="PROSITE" id="PS50972">
    <property type="entry name" value="PTERIN_BINDING"/>
    <property type="match status" value="1"/>
</dbReference>
<dbReference type="Proteomes" id="UP000063718">
    <property type="component" value="Unassembled WGS sequence"/>
</dbReference>
<dbReference type="GO" id="GO:0046654">
    <property type="term" value="P:tetrahydrofolate biosynthetic process"/>
    <property type="evidence" value="ECO:0007669"/>
    <property type="project" value="UniProtKB-UniPathway"/>
</dbReference>
<keyword evidence="10" id="KW-0289">Folate biosynthesis</keyword>
<evidence type="ECO:0000256" key="11">
    <source>
        <dbReference type="ARBA" id="ARBA00030193"/>
    </source>
</evidence>
<feature type="domain" description="Pterin-binding" evidence="13">
    <location>
        <begin position="160"/>
        <end position="406"/>
    </location>
</feature>
<comment type="pathway">
    <text evidence="3">Cofactor biosynthesis; tetrahydrofolate biosynthesis; 7,8-dihydrofolate from 2-amino-4-hydroxy-6-hydroxymethyl-7,8-dihydropteridine diphosphate and 4-aminobenzoate: step 1/2.</text>
</comment>
<dbReference type="EMBL" id="DF238840">
    <property type="protein sequence ID" value="GAF25878.1"/>
    <property type="molecule type" value="Genomic_DNA"/>
</dbReference>
<dbReference type="AlphaFoldDB" id="A0A0S6UEN9"/>
<comment type="cofactor">
    <cofactor evidence="2">
        <name>Mg(2+)</name>
        <dbReference type="ChEBI" id="CHEBI:18420"/>
    </cofactor>
</comment>
<evidence type="ECO:0000256" key="8">
    <source>
        <dbReference type="ARBA" id="ARBA00022723"/>
    </source>
</evidence>
<dbReference type="GO" id="GO:0046656">
    <property type="term" value="P:folic acid biosynthetic process"/>
    <property type="evidence" value="ECO:0007669"/>
    <property type="project" value="UniProtKB-KW"/>
</dbReference>
<comment type="catalytic activity">
    <reaction evidence="1">
        <text>(7,8-dihydropterin-6-yl)methyl diphosphate + 4-aminobenzoate = 7,8-dihydropteroate + diphosphate</text>
        <dbReference type="Rhea" id="RHEA:19949"/>
        <dbReference type="ChEBI" id="CHEBI:17836"/>
        <dbReference type="ChEBI" id="CHEBI:17839"/>
        <dbReference type="ChEBI" id="CHEBI:33019"/>
        <dbReference type="ChEBI" id="CHEBI:72950"/>
        <dbReference type="EC" id="2.5.1.15"/>
    </reaction>
</comment>
<dbReference type="UniPathway" id="UPA00077">
    <property type="reaction ID" value="UER00156"/>
</dbReference>
<reference evidence="14" key="1">
    <citation type="journal article" date="2014" name="Gene">
        <title>Genome-guided analysis of transformation efficiency and carbon dioxide assimilation by Moorella thermoacetica Y72.</title>
        <authorList>
            <person name="Tsukahara K."/>
            <person name="Kita A."/>
            <person name="Nakashimada Y."/>
            <person name="Hoshino T."/>
            <person name="Murakami K."/>
        </authorList>
    </citation>
    <scope>NUCLEOTIDE SEQUENCE [LARGE SCALE GENOMIC DNA]</scope>
    <source>
        <strain evidence="14">Y72</strain>
    </source>
</reference>
<comment type="similarity">
    <text evidence="4">Belongs to the DHPS family.</text>
</comment>
<evidence type="ECO:0000256" key="9">
    <source>
        <dbReference type="ARBA" id="ARBA00022842"/>
    </source>
</evidence>
<evidence type="ECO:0000313" key="14">
    <source>
        <dbReference type="EMBL" id="GAF25878.1"/>
    </source>
</evidence>
<dbReference type="PANTHER" id="PTHR20941:SF1">
    <property type="entry name" value="FOLIC ACID SYNTHESIS PROTEIN FOL1"/>
    <property type="match status" value="1"/>
</dbReference>
<accession>A0A0S6UEN9</accession>
<evidence type="ECO:0000256" key="12">
    <source>
        <dbReference type="ARBA" id="ARBA00053449"/>
    </source>
</evidence>
<evidence type="ECO:0000256" key="6">
    <source>
        <dbReference type="ARBA" id="ARBA00016919"/>
    </source>
</evidence>
<dbReference type="EC" id="2.5.1.15" evidence="5"/>
<dbReference type="GO" id="GO:0004156">
    <property type="term" value="F:dihydropteroate synthase activity"/>
    <property type="evidence" value="ECO:0007669"/>
    <property type="project" value="UniProtKB-EC"/>
</dbReference>
<evidence type="ECO:0000256" key="2">
    <source>
        <dbReference type="ARBA" id="ARBA00001946"/>
    </source>
</evidence>
<evidence type="ECO:0000259" key="13">
    <source>
        <dbReference type="PROSITE" id="PS50972"/>
    </source>
</evidence>
<dbReference type="PROSITE" id="PS00792">
    <property type="entry name" value="DHPS_1"/>
    <property type="match status" value="1"/>
</dbReference>
<name>A0A0S6UEN9_NEOTH</name>
<dbReference type="InterPro" id="IPR000489">
    <property type="entry name" value="Pterin-binding_dom"/>
</dbReference>
<dbReference type="PANTHER" id="PTHR20941">
    <property type="entry name" value="FOLATE SYNTHESIS PROTEINS"/>
    <property type="match status" value="1"/>
</dbReference>
<evidence type="ECO:0000256" key="4">
    <source>
        <dbReference type="ARBA" id="ARBA00009503"/>
    </source>
</evidence>
<dbReference type="Gene3D" id="3.20.20.20">
    <property type="entry name" value="Dihydropteroate synthase-like"/>
    <property type="match status" value="1"/>
</dbReference>
<evidence type="ECO:0000256" key="3">
    <source>
        <dbReference type="ARBA" id="ARBA00004763"/>
    </source>
</evidence>
<evidence type="ECO:0000256" key="7">
    <source>
        <dbReference type="ARBA" id="ARBA00022679"/>
    </source>
</evidence>
<evidence type="ECO:0000256" key="5">
    <source>
        <dbReference type="ARBA" id="ARBA00012458"/>
    </source>
</evidence>
<organism evidence="14">
    <name type="scientific">Moorella thermoacetica Y72</name>
    <dbReference type="NCBI Taxonomy" id="1325331"/>
    <lineage>
        <taxon>Bacteria</taxon>
        <taxon>Bacillati</taxon>
        <taxon>Bacillota</taxon>
        <taxon>Clostridia</taxon>
        <taxon>Neomoorellales</taxon>
        <taxon>Neomoorellaceae</taxon>
        <taxon>Neomoorella</taxon>
    </lineage>
</organism>
<keyword evidence="8" id="KW-0479">Metal-binding</keyword>
<proteinExistence type="inferred from homology"/>
<keyword evidence="9" id="KW-0460">Magnesium</keyword>
<dbReference type="NCBIfam" id="TIGR01496">
    <property type="entry name" value="DHPS"/>
    <property type="match status" value="1"/>
</dbReference>